<proteinExistence type="predicted"/>
<protein>
    <submittedName>
        <fullName evidence="1">Uncharacterized protein</fullName>
    </submittedName>
</protein>
<evidence type="ECO:0000313" key="4">
    <source>
        <dbReference type="Proteomes" id="UP000246004"/>
    </source>
</evidence>
<evidence type="ECO:0000313" key="2">
    <source>
        <dbReference type="EMBL" id="PWL08566.1"/>
    </source>
</evidence>
<evidence type="ECO:0000313" key="1">
    <source>
        <dbReference type="EMBL" id="PAV06996.1"/>
    </source>
</evidence>
<sequence length="248" mass="28632">MTFKEVIFGTSVFTFAQQFGHRSRLYELDFKKQPENVEKLLNYAYDEGNLDTLMLRNSDDLIAGVDLSIKSGHAWSCIGFTSEDNFNSDMELFSKYEMSTVILDGFFVDECIKKGEIDRVVDYLKRLSGEYGYVAGIETRMPFNHLDKIYNSDIFKYIDVIMLPINFYGYMMDCNFLNKENRKLMDELLSLYDEKKVIANRTLAAGVLSPAEAYQFMKDVKYVDAVCVGMSKEAEIDETMKTIYDVMS</sequence>
<reference evidence="2 4" key="1">
    <citation type="submission" date="2016-04" db="EMBL/GenBank/DDBJ databases">
        <title>Genome sequence of Methanosphaera cuniculi DSM 4103.</title>
        <authorList>
            <person name="Poehlein A."/>
            <person name="Seedorf H."/>
            <person name="Daniel R."/>
        </authorList>
    </citation>
    <scope>NUCLEOTIDE SEQUENCE [LARGE SCALE GENOMIC DNA]</scope>
    <source>
        <strain evidence="2 4">DSM 4103</strain>
    </source>
</reference>
<dbReference type="EMBL" id="LMVN01000023">
    <property type="protein sequence ID" value="PAV06996.1"/>
    <property type="molecule type" value="Genomic_DNA"/>
</dbReference>
<reference evidence="1 3" key="2">
    <citation type="journal article" date="2017" name="BMC Genomics">
        <title>Genomic analysis of methanogenic archaea reveals a shift towards energy conservation.</title>
        <authorList>
            <person name="Gilmore S.P."/>
            <person name="Henske J.K."/>
            <person name="Sexton J.A."/>
            <person name="Solomon K.V."/>
            <person name="Seppala S."/>
            <person name="Yoo J.I."/>
            <person name="Huyett L.M."/>
            <person name="Pressman A."/>
            <person name="Cogan J.Z."/>
            <person name="Kivenson V."/>
            <person name="Peng X."/>
            <person name="Tan Y."/>
            <person name="Valentine D.L."/>
            <person name="O'Malley M.A."/>
        </authorList>
    </citation>
    <scope>NUCLEOTIDE SEQUENCE [LARGE SCALE GENOMIC DNA]</scope>
    <source>
        <strain evidence="1 3">1R-7</strain>
    </source>
</reference>
<dbReference type="OrthoDB" id="359091at2157"/>
<organism evidence="1 3">
    <name type="scientific">Methanosphaera cuniculi</name>
    <dbReference type="NCBI Taxonomy" id="1077256"/>
    <lineage>
        <taxon>Archaea</taxon>
        <taxon>Methanobacteriati</taxon>
        <taxon>Methanobacteriota</taxon>
        <taxon>Methanomada group</taxon>
        <taxon>Methanobacteria</taxon>
        <taxon>Methanobacteriales</taxon>
        <taxon>Methanobacteriaceae</taxon>
        <taxon>Methanosphaera</taxon>
    </lineage>
</organism>
<name>A0A2A2HCI3_9EURY</name>
<dbReference type="Proteomes" id="UP000246004">
    <property type="component" value="Unassembled WGS sequence"/>
</dbReference>
<keyword evidence="3" id="KW-1185">Reference proteome</keyword>
<dbReference type="RefSeq" id="WP_095608919.1">
    <property type="nucleotide sequence ID" value="NZ_CAUHCB010000015.1"/>
</dbReference>
<dbReference type="AlphaFoldDB" id="A0A2A2HCI3"/>
<evidence type="ECO:0000313" key="3">
    <source>
        <dbReference type="Proteomes" id="UP000217528"/>
    </source>
</evidence>
<accession>A0A2A2HCI3</accession>
<comment type="caution">
    <text evidence="1">The sequence shown here is derived from an EMBL/GenBank/DDBJ whole genome shotgun (WGS) entry which is preliminary data.</text>
</comment>
<gene>
    <name evidence="1" type="ORF">ASJ82_01835</name>
    <name evidence="2" type="ORF">MSCUN_05450</name>
</gene>
<dbReference type="EMBL" id="LWMS01000012">
    <property type="protein sequence ID" value="PWL08566.1"/>
    <property type="molecule type" value="Genomic_DNA"/>
</dbReference>
<dbReference type="Proteomes" id="UP000217528">
    <property type="component" value="Unassembled WGS sequence"/>
</dbReference>